<dbReference type="Proteomes" id="UP000031512">
    <property type="component" value="Chromosome 1"/>
</dbReference>
<dbReference type="AlphaFoldDB" id="L0AY63"/>
<name>L0AY63_THEEQ</name>
<evidence type="ECO:0000313" key="2">
    <source>
        <dbReference type="EMBL" id="AFZ80522.1"/>
    </source>
</evidence>
<feature type="transmembrane region" description="Helical" evidence="1">
    <location>
        <begin position="12"/>
        <end position="36"/>
    </location>
</feature>
<sequence length="148" mass="16048">MDSNSSAGGDAYLGRIILTYGGLLCTSVAMDMPISALEGVLRKTLTSVPKLSADSVVFFGTIASALVLTFTPLYGFYVSVSATRCKMSESGYYTATLALNSLNLFLVSAMAWALLRFDDLGHLFQPKPVFNDIKMRILKNRQTPSTTQ</sequence>
<evidence type="ECO:0000313" key="3">
    <source>
        <dbReference type="Proteomes" id="UP000031512"/>
    </source>
</evidence>
<evidence type="ECO:0000256" key="1">
    <source>
        <dbReference type="SAM" id="Phobius"/>
    </source>
</evidence>
<reference evidence="2 3" key="1">
    <citation type="journal article" date="2012" name="BMC Genomics">
        <title>Comparative genomic analysis and phylogenetic position of Theileria equi.</title>
        <authorList>
            <person name="Kappmeyer L.S."/>
            <person name="Thiagarajan M."/>
            <person name="Herndon D.R."/>
            <person name="Ramsay J.D."/>
            <person name="Caler E."/>
            <person name="Djikeng A."/>
            <person name="Gillespie J.J."/>
            <person name="Lau A.O."/>
            <person name="Roalson E.H."/>
            <person name="Silva J.C."/>
            <person name="Silva M.G."/>
            <person name="Suarez C.E."/>
            <person name="Ueti M.W."/>
            <person name="Nene V.M."/>
            <person name="Mealey R.H."/>
            <person name="Knowles D.P."/>
            <person name="Brayton K.A."/>
        </authorList>
    </citation>
    <scope>NUCLEOTIDE SEQUENCE [LARGE SCALE GENOMIC DNA]</scope>
    <source>
        <strain evidence="2 3">WA</strain>
    </source>
</reference>
<dbReference type="eggNOG" id="ENOG502QXRF">
    <property type="taxonomic scope" value="Eukaryota"/>
</dbReference>
<keyword evidence="1" id="KW-0812">Transmembrane</keyword>
<dbReference type="VEuPathDB" id="PiroplasmaDB:BEWA_033770"/>
<feature type="transmembrane region" description="Helical" evidence="1">
    <location>
        <begin position="92"/>
        <end position="115"/>
    </location>
</feature>
<dbReference type="KEGG" id="beq:BEWA_033770"/>
<keyword evidence="1" id="KW-1133">Transmembrane helix</keyword>
<keyword evidence="3" id="KW-1185">Reference proteome</keyword>
<feature type="transmembrane region" description="Helical" evidence="1">
    <location>
        <begin position="56"/>
        <end position="80"/>
    </location>
</feature>
<dbReference type="RefSeq" id="XP_004830188.1">
    <property type="nucleotide sequence ID" value="XM_004830131.1"/>
</dbReference>
<accession>L0AY63</accession>
<keyword evidence="1" id="KW-0472">Membrane</keyword>
<gene>
    <name evidence="2" type="ORF">BEWA_033770</name>
</gene>
<dbReference type="EMBL" id="CP001669">
    <property type="protein sequence ID" value="AFZ80522.1"/>
    <property type="molecule type" value="Genomic_DNA"/>
</dbReference>
<dbReference type="GeneID" id="15805955"/>
<protein>
    <submittedName>
        <fullName evidence="2">Uncharacterized protein</fullName>
    </submittedName>
</protein>
<organism evidence="2 3">
    <name type="scientific">Theileria equi strain WA</name>
    <dbReference type="NCBI Taxonomy" id="1537102"/>
    <lineage>
        <taxon>Eukaryota</taxon>
        <taxon>Sar</taxon>
        <taxon>Alveolata</taxon>
        <taxon>Apicomplexa</taxon>
        <taxon>Aconoidasida</taxon>
        <taxon>Piroplasmida</taxon>
        <taxon>Theileriidae</taxon>
        <taxon>Theileria</taxon>
    </lineage>
</organism>
<proteinExistence type="predicted"/>